<evidence type="ECO:0000313" key="1">
    <source>
        <dbReference type="EMBL" id="EGF92281.1"/>
    </source>
</evidence>
<name>F4QLD6_9CAUL</name>
<gene>
    <name evidence="1" type="ORF">ABI_07150</name>
</gene>
<dbReference type="EMBL" id="GL883077">
    <property type="protein sequence ID" value="EGF92281.1"/>
    <property type="molecule type" value="Genomic_DNA"/>
</dbReference>
<evidence type="ECO:0000313" key="2">
    <source>
        <dbReference type="Proteomes" id="UP000006512"/>
    </source>
</evidence>
<dbReference type="OrthoDB" id="9843671at2"/>
<dbReference type="AlphaFoldDB" id="F4QLD6"/>
<dbReference type="STRING" id="715226.ABI_07150"/>
<reference evidence="2" key="1">
    <citation type="submission" date="2011-03" db="EMBL/GenBank/DDBJ databases">
        <title>Draft genome sequence of Brevundimonas diminuta.</title>
        <authorList>
            <person name="Brown P.J.B."/>
            <person name="Buechlein A."/>
            <person name="Hemmerich C."/>
            <person name="Brun Y.V."/>
        </authorList>
    </citation>
    <scope>NUCLEOTIDE SEQUENCE [LARGE SCALE GENOMIC DNA]</scope>
    <source>
        <strain evidence="2">C19</strain>
    </source>
</reference>
<proteinExistence type="predicted"/>
<organism evidence="1 2">
    <name type="scientific">Asticcacaulis biprosthecium C19</name>
    <dbReference type="NCBI Taxonomy" id="715226"/>
    <lineage>
        <taxon>Bacteria</taxon>
        <taxon>Pseudomonadati</taxon>
        <taxon>Pseudomonadota</taxon>
        <taxon>Alphaproteobacteria</taxon>
        <taxon>Caulobacterales</taxon>
        <taxon>Caulobacteraceae</taxon>
        <taxon>Asticcacaulis</taxon>
    </lineage>
</organism>
<sequence>MVLAADIPAVVCSNDKPINLTLWKTVETISPDCRWKLIAMSADTITESQSEGNVSVIDTRSGRTVTTFMMDRSASVHWLKDGRTLIVNHFAGSGWTEPLVIALAPESLSATPENLADLLFPDVLKRLNRRREQVYHYYANYIGDVASRILVSVQADYVLSGDTGPANARCFIYSVDKAELSGYRFEREVPWQDGDLTCPHHPDEKWD</sequence>
<protein>
    <submittedName>
        <fullName evidence="1">Uncharacterized protein</fullName>
    </submittedName>
</protein>
<dbReference type="Proteomes" id="UP000006512">
    <property type="component" value="Unassembled WGS sequence"/>
</dbReference>
<dbReference type="RefSeq" id="WP_006271456.1">
    <property type="nucleotide sequence ID" value="NZ_GL883077.1"/>
</dbReference>
<keyword evidence="2" id="KW-1185">Reference proteome</keyword>
<accession>F4QLD6</accession>
<dbReference type="HOGENOM" id="CLU_1324214_0_0_5"/>